<keyword evidence="1" id="KW-1133">Transmembrane helix</keyword>
<dbReference type="AlphaFoldDB" id="A0A1X6WJT7"/>
<keyword evidence="1" id="KW-0472">Membrane</keyword>
<feature type="transmembrane region" description="Helical" evidence="1">
    <location>
        <begin position="75"/>
        <end position="93"/>
    </location>
</feature>
<protein>
    <recommendedName>
        <fullName evidence="4">DUF624 domain-containing protein</fullName>
    </recommendedName>
</protein>
<accession>A0A1X6WJT7</accession>
<gene>
    <name evidence="2" type="ORF">FM121_00580</name>
</gene>
<dbReference type="Proteomes" id="UP000195918">
    <property type="component" value="Unassembled WGS sequence"/>
</dbReference>
<dbReference type="InterPro" id="IPR006938">
    <property type="entry name" value="DUF624"/>
</dbReference>
<evidence type="ECO:0000256" key="1">
    <source>
        <dbReference type="SAM" id="Phobius"/>
    </source>
</evidence>
<feature type="transmembrane region" description="Helical" evidence="1">
    <location>
        <begin position="100"/>
        <end position="127"/>
    </location>
</feature>
<dbReference type="OrthoDB" id="1650985at2"/>
<keyword evidence="3" id="KW-1185">Reference proteome</keyword>
<feature type="transmembrane region" description="Helical" evidence="1">
    <location>
        <begin position="21"/>
        <end position="44"/>
    </location>
</feature>
<proteinExistence type="predicted"/>
<reference evidence="3" key="1">
    <citation type="submission" date="2017-02" db="EMBL/GenBank/DDBJ databases">
        <authorList>
            <person name="Dridi B."/>
        </authorList>
    </citation>
    <scope>NUCLEOTIDE SEQUENCE [LARGE SCALE GENOMIC DNA]</scope>
    <source>
        <strain evidence="3">bH819</strain>
    </source>
</reference>
<evidence type="ECO:0000313" key="3">
    <source>
        <dbReference type="Proteomes" id="UP000195918"/>
    </source>
</evidence>
<dbReference type="EMBL" id="FWFD01000003">
    <property type="protein sequence ID" value="SLM84554.1"/>
    <property type="molecule type" value="Genomic_DNA"/>
</dbReference>
<evidence type="ECO:0008006" key="4">
    <source>
        <dbReference type="Google" id="ProtNLM"/>
    </source>
</evidence>
<evidence type="ECO:0000313" key="2">
    <source>
        <dbReference type="EMBL" id="SLM84554.1"/>
    </source>
</evidence>
<organism evidence="2 3">
    <name type="scientific">Vagococcus fluvialis bH819</name>
    <dbReference type="NCBI Taxonomy" id="1255619"/>
    <lineage>
        <taxon>Bacteria</taxon>
        <taxon>Bacillati</taxon>
        <taxon>Bacillota</taxon>
        <taxon>Bacilli</taxon>
        <taxon>Lactobacillales</taxon>
        <taxon>Enterococcaceae</taxon>
        <taxon>Vagococcus</taxon>
    </lineage>
</organism>
<dbReference type="RefSeq" id="WP_086950219.1">
    <property type="nucleotide sequence ID" value="NZ_FWFD01000003.1"/>
</dbReference>
<dbReference type="Pfam" id="PF04854">
    <property type="entry name" value="DUF624"/>
    <property type="match status" value="1"/>
</dbReference>
<name>A0A1X6WJT7_9ENTE</name>
<feature type="transmembrane region" description="Helical" evidence="1">
    <location>
        <begin position="155"/>
        <end position="186"/>
    </location>
</feature>
<keyword evidence="1" id="KW-0812">Transmembrane</keyword>
<sequence>MIEKGLVEGMNKIYFLLKLSLYFWIIALMGGFVLGVGPALIAAIEIISEADWDFKEISFKKMTLLFKENFKRGNQIFYTFGLICLFLFLSLYTSSQMTGMLFLVIDFLLVLLLIIVAISGLFSYSVVSTYEISFKNLVKLSLILFFKEVKGSVSIVIFVLILSIVAVKFPAIAFFMGSGLLAYFLYRLGEKINQNLRIN</sequence>